<dbReference type="Proteomes" id="UP000287857">
    <property type="component" value="Unassembled WGS sequence"/>
</dbReference>
<dbReference type="EMBL" id="NGJS01000001">
    <property type="protein sequence ID" value="RSU00572.1"/>
    <property type="molecule type" value="Genomic_DNA"/>
</dbReference>
<reference evidence="1 2" key="1">
    <citation type="submission" date="2017-05" db="EMBL/GenBank/DDBJ databases">
        <title>Vagococcus spp. assemblies.</title>
        <authorList>
            <person name="Gulvik C.A."/>
        </authorList>
    </citation>
    <scope>NUCLEOTIDE SEQUENCE [LARGE SCALE GENOMIC DNA]</scope>
    <source>
        <strain evidence="1 2">SS1995</strain>
    </source>
</reference>
<protein>
    <recommendedName>
        <fullName evidence="3">DUF1803 domain-containing protein</fullName>
    </recommendedName>
</protein>
<evidence type="ECO:0008006" key="3">
    <source>
        <dbReference type="Google" id="ProtNLM"/>
    </source>
</evidence>
<evidence type="ECO:0000313" key="2">
    <source>
        <dbReference type="Proteomes" id="UP000287857"/>
    </source>
</evidence>
<evidence type="ECO:0000313" key="1">
    <source>
        <dbReference type="EMBL" id="RSU00572.1"/>
    </source>
</evidence>
<comment type="caution">
    <text evidence="1">The sequence shown here is derived from an EMBL/GenBank/DDBJ whole genome shotgun (WGS) entry which is preliminary data.</text>
</comment>
<dbReference type="AlphaFoldDB" id="A0A430A2D2"/>
<dbReference type="OrthoDB" id="2200258at2"/>
<dbReference type="Pfam" id="PF08820">
    <property type="entry name" value="DUF1803"/>
    <property type="match status" value="1"/>
</dbReference>
<organism evidence="1 2">
    <name type="scientific">Vagococcus vulneris</name>
    <dbReference type="NCBI Taxonomy" id="1977869"/>
    <lineage>
        <taxon>Bacteria</taxon>
        <taxon>Bacillati</taxon>
        <taxon>Bacillota</taxon>
        <taxon>Bacilli</taxon>
        <taxon>Lactobacillales</taxon>
        <taxon>Enterococcaceae</taxon>
        <taxon>Vagococcus</taxon>
    </lineage>
</organism>
<dbReference type="InterPro" id="IPR014924">
    <property type="entry name" value="DUF1803"/>
</dbReference>
<accession>A0A430A2D2</accession>
<sequence length="321" mass="38378">MLKMDILKEDSVLAEYGETDFPKELLDFLVSHRDDTVTLRDIKRYFPSMSNIERHIDVLIKNGLLQRYHGRYMTDIPYIKTNELEESCQEIIKSVNNQKKKFLAWFDKEKLKSDDDQFVLAELLSLFVKTPSKNKVVLFETNEFIQRWEKYPNQLSTRDGILYKWDVFHQPVISERYDLNDYFNHLSINEEQIPSKYQKIYQKIGDVNPEFYFSYIDRKIRRLLKGKNKISNHPDILMTSLVDLDYLIAEKDYYQMMVVYLPEKTSKECPVWYDCIKEDLLRTLDYETIGDFLLINCLLDQLVIERSIDINKTIPVIRNKS</sequence>
<gene>
    <name evidence="1" type="ORF">CBF37_00735</name>
</gene>
<keyword evidence="2" id="KW-1185">Reference proteome</keyword>
<dbReference type="RefSeq" id="WP_125982898.1">
    <property type="nucleotide sequence ID" value="NZ_NGJS01000001.1"/>
</dbReference>
<proteinExistence type="predicted"/>
<name>A0A430A2D2_9ENTE</name>